<sequence length="140" mass="16004">MPTTPDRLSPEDGALARPWHRYDTWQTLTMSPLSRPVFYRGIAGKKCGTIILSAEELGNCRHPVLQSRFSTEPYLVPLLSLRVFVDLSSIILSLPSPMSVRTEVTPFRHLSRSHCHARLFFLYLLRVPVPSAQHRFQHPV</sequence>
<dbReference type="Proteomes" id="UP001157502">
    <property type="component" value="Chromosome 17"/>
</dbReference>
<evidence type="ECO:0000313" key="1">
    <source>
        <dbReference type="EMBL" id="KAJ7998891.1"/>
    </source>
</evidence>
<gene>
    <name evidence="1" type="ORF">DPEC_G00209680</name>
</gene>
<evidence type="ECO:0000313" key="2">
    <source>
        <dbReference type="Proteomes" id="UP001157502"/>
    </source>
</evidence>
<name>A0ACC2G5L5_DALPE</name>
<reference evidence="1" key="1">
    <citation type="submission" date="2021-05" db="EMBL/GenBank/DDBJ databases">
        <authorList>
            <person name="Pan Q."/>
            <person name="Jouanno E."/>
            <person name="Zahm M."/>
            <person name="Klopp C."/>
            <person name="Cabau C."/>
            <person name="Louis A."/>
            <person name="Berthelot C."/>
            <person name="Parey E."/>
            <person name="Roest Crollius H."/>
            <person name="Montfort J."/>
            <person name="Robinson-Rechavi M."/>
            <person name="Bouchez O."/>
            <person name="Lampietro C."/>
            <person name="Lopez Roques C."/>
            <person name="Donnadieu C."/>
            <person name="Postlethwait J."/>
            <person name="Bobe J."/>
            <person name="Dillon D."/>
            <person name="Chandos A."/>
            <person name="von Hippel F."/>
            <person name="Guiguen Y."/>
        </authorList>
    </citation>
    <scope>NUCLEOTIDE SEQUENCE</scope>
    <source>
        <strain evidence="1">YG-Jan2019</strain>
    </source>
</reference>
<comment type="caution">
    <text evidence="1">The sequence shown here is derived from an EMBL/GenBank/DDBJ whole genome shotgun (WGS) entry which is preliminary data.</text>
</comment>
<protein>
    <submittedName>
        <fullName evidence="1">Uncharacterized protein</fullName>
    </submittedName>
</protein>
<accession>A0ACC2G5L5</accession>
<proteinExistence type="predicted"/>
<keyword evidence="2" id="KW-1185">Reference proteome</keyword>
<organism evidence="1 2">
    <name type="scientific">Dallia pectoralis</name>
    <name type="common">Alaska blackfish</name>
    <dbReference type="NCBI Taxonomy" id="75939"/>
    <lineage>
        <taxon>Eukaryota</taxon>
        <taxon>Metazoa</taxon>
        <taxon>Chordata</taxon>
        <taxon>Craniata</taxon>
        <taxon>Vertebrata</taxon>
        <taxon>Euteleostomi</taxon>
        <taxon>Actinopterygii</taxon>
        <taxon>Neopterygii</taxon>
        <taxon>Teleostei</taxon>
        <taxon>Protacanthopterygii</taxon>
        <taxon>Esociformes</taxon>
        <taxon>Umbridae</taxon>
        <taxon>Dallia</taxon>
    </lineage>
</organism>
<dbReference type="EMBL" id="CM055744">
    <property type="protein sequence ID" value="KAJ7998891.1"/>
    <property type="molecule type" value="Genomic_DNA"/>
</dbReference>